<dbReference type="FunFam" id="3.30.160.60:FF:000018">
    <property type="entry name" value="Krueppel-like factor 15"/>
    <property type="match status" value="1"/>
</dbReference>
<dbReference type="FunFam" id="3.30.160.60:FF:000624">
    <property type="entry name" value="zinc finger protein 697"/>
    <property type="match status" value="1"/>
</dbReference>
<evidence type="ECO:0000256" key="1">
    <source>
        <dbReference type="ARBA" id="ARBA00004123"/>
    </source>
</evidence>
<sequence>MTDELLFSALGLTTDTGVERQLFSANPTTTLMCNYEASSCRATPQHSDDSETIDGRSGNFANVDCYTDLTCPTKTSWNEWSDNTSTSFSGTGCLSELSELDSELEWCLDKSWNSGLPERTPLCTAGCEGFLHLPLPNPQQTFQQEEPLWVLGIDLRALDDTLETNRIDYNNNQVEENIISTAAAAALATHDYTNRNLANASEDRCFPCTYQGCVKIYAKASHLKAHLRRHTGEKPFACTWSGCGWRFSRSDELARHRRSHSGVKPYPCEMCSKKFARSDHLAKHRKVHRKNAYPLFHGGRGLRGGKMNIVPTEI</sequence>
<keyword evidence="4 7" id="KW-0863">Zinc-finger</keyword>
<accession>A0A0L7R688</accession>
<organism evidence="9 10">
    <name type="scientific">Habropoda laboriosa</name>
    <dbReference type="NCBI Taxonomy" id="597456"/>
    <lineage>
        <taxon>Eukaryota</taxon>
        <taxon>Metazoa</taxon>
        <taxon>Ecdysozoa</taxon>
        <taxon>Arthropoda</taxon>
        <taxon>Hexapoda</taxon>
        <taxon>Insecta</taxon>
        <taxon>Pterygota</taxon>
        <taxon>Neoptera</taxon>
        <taxon>Endopterygota</taxon>
        <taxon>Hymenoptera</taxon>
        <taxon>Apocrita</taxon>
        <taxon>Aculeata</taxon>
        <taxon>Apoidea</taxon>
        <taxon>Anthophila</taxon>
        <taxon>Apidae</taxon>
        <taxon>Habropoda</taxon>
    </lineage>
</organism>
<feature type="domain" description="C2H2-type" evidence="8">
    <location>
        <begin position="206"/>
        <end position="235"/>
    </location>
</feature>
<keyword evidence="2" id="KW-0479">Metal-binding</keyword>
<dbReference type="InterPro" id="IPR013087">
    <property type="entry name" value="Znf_C2H2_type"/>
</dbReference>
<dbReference type="OrthoDB" id="4748970at2759"/>
<dbReference type="Proteomes" id="UP000053825">
    <property type="component" value="Unassembled WGS sequence"/>
</dbReference>
<dbReference type="PANTHER" id="PTHR23235">
    <property type="entry name" value="KRUEPPEL-LIKE TRANSCRIPTION FACTOR"/>
    <property type="match status" value="1"/>
</dbReference>
<dbReference type="SMART" id="SM00355">
    <property type="entry name" value="ZnF_C2H2"/>
    <property type="match status" value="3"/>
</dbReference>
<dbReference type="STRING" id="597456.A0A0L7R688"/>
<comment type="subcellular location">
    <subcellularLocation>
        <location evidence="1">Nucleus</location>
    </subcellularLocation>
</comment>
<evidence type="ECO:0000313" key="9">
    <source>
        <dbReference type="EMBL" id="KOC66291.1"/>
    </source>
</evidence>
<evidence type="ECO:0000256" key="6">
    <source>
        <dbReference type="ARBA" id="ARBA00023242"/>
    </source>
</evidence>
<evidence type="ECO:0000256" key="5">
    <source>
        <dbReference type="ARBA" id="ARBA00022833"/>
    </source>
</evidence>
<name>A0A0L7R688_9HYME</name>
<keyword evidence="3" id="KW-0677">Repeat</keyword>
<evidence type="ECO:0000256" key="4">
    <source>
        <dbReference type="ARBA" id="ARBA00022771"/>
    </source>
</evidence>
<dbReference type="EMBL" id="KQ414648">
    <property type="protein sequence ID" value="KOC66291.1"/>
    <property type="molecule type" value="Genomic_DNA"/>
</dbReference>
<evidence type="ECO:0000256" key="7">
    <source>
        <dbReference type="PROSITE-ProRule" id="PRU00042"/>
    </source>
</evidence>
<reference evidence="9 10" key="1">
    <citation type="submission" date="2015-07" db="EMBL/GenBank/DDBJ databases">
        <title>The genome of Habropoda laboriosa.</title>
        <authorList>
            <person name="Pan H."/>
            <person name="Kapheim K."/>
        </authorList>
    </citation>
    <scope>NUCLEOTIDE SEQUENCE [LARGE SCALE GENOMIC DNA]</scope>
    <source>
        <strain evidence="9">0110345459</strain>
    </source>
</reference>
<dbReference type="PROSITE" id="PS50157">
    <property type="entry name" value="ZINC_FINGER_C2H2_2"/>
    <property type="match status" value="3"/>
</dbReference>
<dbReference type="FunFam" id="3.30.160.60:FF:000125">
    <property type="entry name" value="Putative zinc finger protein 143"/>
    <property type="match status" value="1"/>
</dbReference>
<feature type="domain" description="C2H2-type" evidence="8">
    <location>
        <begin position="236"/>
        <end position="265"/>
    </location>
</feature>
<dbReference type="GO" id="GO:0005634">
    <property type="term" value="C:nucleus"/>
    <property type="evidence" value="ECO:0007669"/>
    <property type="project" value="UniProtKB-SubCell"/>
</dbReference>
<dbReference type="Gene3D" id="3.30.160.60">
    <property type="entry name" value="Classic Zinc Finger"/>
    <property type="match status" value="3"/>
</dbReference>
<feature type="domain" description="C2H2-type" evidence="8">
    <location>
        <begin position="266"/>
        <end position="288"/>
    </location>
</feature>
<gene>
    <name evidence="9" type="ORF">WH47_07360</name>
</gene>
<dbReference type="AlphaFoldDB" id="A0A0L7R688"/>
<keyword evidence="6" id="KW-0539">Nucleus</keyword>
<dbReference type="SUPFAM" id="SSF57667">
    <property type="entry name" value="beta-beta-alpha zinc fingers"/>
    <property type="match status" value="2"/>
</dbReference>
<dbReference type="GO" id="GO:0000978">
    <property type="term" value="F:RNA polymerase II cis-regulatory region sequence-specific DNA binding"/>
    <property type="evidence" value="ECO:0007669"/>
    <property type="project" value="TreeGrafter"/>
</dbReference>
<keyword evidence="5" id="KW-0862">Zinc</keyword>
<dbReference type="PANTHER" id="PTHR23235:SF120">
    <property type="entry name" value="KRUPPEL-LIKE FACTOR 15"/>
    <property type="match status" value="1"/>
</dbReference>
<dbReference type="InterPro" id="IPR036236">
    <property type="entry name" value="Znf_C2H2_sf"/>
</dbReference>
<keyword evidence="10" id="KW-1185">Reference proteome</keyword>
<evidence type="ECO:0000256" key="2">
    <source>
        <dbReference type="ARBA" id="ARBA00022723"/>
    </source>
</evidence>
<protein>
    <submittedName>
        <fullName evidence="9">Krueppel-like factor 15</fullName>
    </submittedName>
</protein>
<dbReference type="GO" id="GO:0000981">
    <property type="term" value="F:DNA-binding transcription factor activity, RNA polymerase II-specific"/>
    <property type="evidence" value="ECO:0007669"/>
    <property type="project" value="TreeGrafter"/>
</dbReference>
<evidence type="ECO:0000256" key="3">
    <source>
        <dbReference type="ARBA" id="ARBA00022737"/>
    </source>
</evidence>
<evidence type="ECO:0000259" key="8">
    <source>
        <dbReference type="PROSITE" id="PS50157"/>
    </source>
</evidence>
<dbReference type="Pfam" id="PF00096">
    <property type="entry name" value="zf-C2H2"/>
    <property type="match status" value="3"/>
</dbReference>
<proteinExistence type="predicted"/>
<dbReference type="PROSITE" id="PS00028">
    <property type="entry name" value="ZINC_FINGER_C2H2_1"/>
    <property type="match status" value="3"/>
</dbReference>
<dbReference type="GO" id="GO:0008270">
    <property type="term" value="F:zinc ion binding"/>
    <property type="evidence" value="ECO:0007669"/>
    <property type="project" value="UniProtKB-KW"/>
</dbReference>
<evidence type="ECO:0000313" key="10">
    <source>
        <dbReference type="Proteomes" id="UP000053825"/>
    </source>
</evidence>